<proteinExistence type="predicted"/>
<dbReference type="OrthoDB" id="3830952at2"/>
<dbReference type="RefSeq" id="WP_131364645.1">
    <property type="nucleotide sequence ID" value="NZ_SJKB01000017.1"/>
</dbReference>
<feature type="compositionally biased region" description="Low complexity" evidence="1">
    <location>
        <begin position="75"/>
        <end position="99"/>
    </location>
</feature>
<name>A0A4R0K9Q5_9ACTN</name>
<reference evidence="3 4" key="1">
    <citation type="submission" date="2019-02" db="EMBL/GenBank/DDBJ databases">
        <title>Kribbella capetownensis sp. nov. and Kribbella speibonae sp. nov., isolated from soil.</title>
        <authorList>
            <person name="Curtis S.M."/>
            <person name="Norton I."/>
            <person name="Everest G.J."/>
            <person name="Meyers P.R."/>
        </authorList>
    </citation>
    <scope>NUCLEOTIDE SEQUENCE [LARGE SCALE GENOMIC DNA]</scope>
    <source>
        <strain evidence="3 4">NRRL B-24813</strain>
    </source>
</reference>
<keyword evidence="2" id="KW-1133">Transmembrane helix</keyword>
<evidence type="ECO:0000313" key="4">
    <source>
        <dbReference type="Proteomes" id="UP000291144"/>
    </source>
</evidence>
<sequence length="255" mass="26504">MTPLNDNLPDLMNRATENLEPNATDLVERGIRRGQVLRRRRTALAGAGGAFAVLATVGIVVAGTQALGGRPSGQPPFAAAPTPAPTATSSGTTPSAGQQDVATKKGILVTLQSLLPPGTRVSKPTSFGDDFIGASVRADDGKGASYVEVLIKTEKTPISCPPEHPENCTTRPDGTLVIASTYAGTGLPSEPRSNYVTIAHPDGRTISLGSANATAYKKAVPTRAKPLLSTAQLIAMADSPKWTYPPVGWGRDLNR</sequence>
<gene>
    <name evidence="3" type="ORF">E0H73_37585</name>
</gene>
<feature type="region of interest" description="Disordered" evidence="1">
    <location>
        <begin position="70"/>
        <end position="101"/>
    </location>
</feature>
<keyword evidence="2" id="KW-0812">Transmembrane</keyword>
<keyword evidence="2" id="KW-0472">Membrane</keyword>
<keyword evidence="4" id="KW-1185">Reference proteome</keyword>
<feature type="transmembrane region" description="Helical" evidence="2">
    <location>
        <begin position="42"/>
        <end position="62"/>
    </location>
</feature>
<comment type="caution">
    <text evidence="3">The sequence shown here is derived from an EMBL/GenBank/DDBJ whole genome shotgun (WGS) entry which is preliminary data.</text>
</comment>
<accession>A0A4R0K9Q5</accession>
<dbReference type="AlphaFoldDB" id="A0A4R0K9Q5"/>
<organism evidence="3 4">
    <name type="scientific">Kribbella pittospori</name>
    <dbReference type="NCBI Taxonomy" id="722689"/>
    <lineage>
        <taxon>Bacteria</taxon>
        <taxon>Bacillati</taxon>
        <taxon>Actinomycetota</taxon>
        <taxon>Actinomycetes</taxon>
        <taxon>Propionibacteriales</taxon>
        <taxon>Kribbellaceae</taxon>
        <taxon>Kribbella</taxon>
    </lineage>
</organism>
<evidence type="ECO:0000256" key="1">
    <source>
        <dbReference type="SAM" id="MobiDB-lite"/>
    </source>
</evidence>
<dbReference type="Proteomes" id="UP000291144">
    <property type="component" value="Unassembled WGS sequence"/>
</dbReference>
<dbReference type="EMBL" id="SJKB01000017">
    <property type="protein sequence ID" value="TCC54916.1"/>
    <property type="molecule type" value="Genomic_DNA"/>
</dbReference>
<evidence type="ECO:0000256" key="2">
    <source>
        <dbReference type="SAM" id="Phobius"/>
    </source>
</evidence>
<evidence type="ECO:0000313" key="3">
    <source>
        <dbReference type="EMBL" id="TCC54916.1"/>
    </source>
</evidence>
<protein>
    <submittedName>
        <fullName evidence="3">Uncharacterized protein</fullName>
    </submittedName>
</protein>